<dbReference type="EMBL" id="CM017321">
    <property type="protein sequence ID" value="KAE7997081.1"/>
    <property type="molecule type" value="Genomic_DNA"/>
</dbReference>
<keyword evidence="4" id="KW-1185">Reference proteome</keyword>
<keyword evidence="1" id="KW-0175">Coiled coil</keyword>
<dbReference type="Proteomes" id="UP000327013">
    <property type="component" value="Chromosome 1"/>
</dbReference>
<evidence type="ECO:0000313" key="4">
    <source>
        <dbReference type="Proteomes" id="UP000327013"/>
    </source>
</evidence>
<evidence type="ECO:0000256" key="1">
    <source>
        <dbReference type="SAM" id="Coils"/>
    </source>
</evidence>
<feature type="region of interest" description="Disordered" evidence="2">
    <location>
        <begin position="40"/>
        <end position="67"/>
    </location>
</feature>
<gene>
    <name evidence="3" type="ORF">FH972_001748</name>
</gene>
<dbReference type="AlphaFoldDB" id="A0A5N6QF40"/>
<proteinExistence type="predicted"/>
<accession>A0A5N6QF40</accession>
<feature type="coiled-coil region" evidence="1">
    <location>
        <begin position="191"/>
        <end position="218"/>
    </location>
</feature>
<feature type="compositionally biased region" description="Low complexity" evidence="2">
    <location>
        <begin position="40"/>
        <end position="58"/>
    </location>
</feature>
<evidence type="ECO:0000313" key="3">
    <source>
        <dbReference type="EMBL" id="KAE7997081.1"/>
    </source>
</evidence>
<reference evidence="3 4" key="1">
    <citation type="submission" date="2019-06" db="EMBL/GenBank/DDBJ databases">
        <title>A chromosomal-level reference genome of Carpinus fangiana (Coryloideae, Betulaceae).</title>
        <authorList>
            <person name="Yang X."/>
            <person name="Wang Z."/>
            <person name="Zhang L."/>
            <person name="Hao G."/>
            <person name="Liu J."/>
            <person name="Yang Y."/>
        </authorList>
    </citation>
    <scope>NUCLEOTIDE SEQUENCE [LARGE SCALE GENOMIC DNA]</scope>
    <source>
        <strain evidence="3">Cfa_2016G</strain>
        <tissue evidence="3">Leaf</tissue>
    </source>
</reference>
<evidence type="ECO:0000256" key="2">
    <source>
        <dbReference type="SAM" id="MobiDB-lite"/>
    </source>
</evidence>
<dbReference type="OrthoDB" id="1428408at2759"/>
<sequence length="256" mass="29248">MESLARLHNCHQTLHLSLNHRRPSFPEPISSLFLTAPTPSSSSLSAPARASSSSSSPDPLHRTPENPKHALCQTLKSLLRITLPTIASTATAALLFTRMRFDPKPLISPPSTQEHVGESNGVKISYFDLKVKMKVVDFVLEVKPDDQAWHLLKTQLRGYSQELESARFGFQEILAKDLLCHRARCGDIRECLEMTDELEGLSREIEEAMDRCRDKDIKYYLRDFKRLVARVRDSKGDVFRALKYFQELEHEEDNEQ</sequence>
<organism evidence="3 4">
    <name type="scientific">Carpinus fangiana</name>
    <dbReference type="NCBI Taxonomy" id="176857"/>
    <lineage>
        <taxon>Eukaryota</taxon>
        <taxon>Viridiplantae</taxon>
        <taxon>Streptophyta</taxon>
        <taxon>Embryophyta</taxon>
        <taxon>Tracheophyta</taxon>
        <taxon>Spermatophyta</taxon>
        <taxon>Magnoliopsida</taxon>
        <taxon>eudicotyledons</taxon>
        <taxon>Gunneridae</taxon>
        <taxon>Pentapetalae</taxon>
        <taxon>rosids</taxon>
        <taxon>fabids</taxon>
        <taxon>Fagales</taxon>
        <taxon>Betulaceae</taxon>
        <taxon>Carpinus</taxon>
    </lineage>
</organism>
<name>A0A5N6QF40_9ROSI</name>
<protein>
    <submittedName>
        <fullName evidence="3">Uncharacterized protein</fullName>
    </submittedName>
</protein>